<organism evidence="7 8">
    <name type="scientific">Rhodotorula graminis (strain WP1)</name>
    <dbReference type="NCBI Taxonomy" id="578459"/>
    <lineage>
        <taxon>Eukaryota</taxon>
        <taxon>Fungi</taxon>
        <taxon>Dikarya</taxon>
        <taxon>Basidiomycota</taxon>
        <taxon>Pucciniomycotina</taxon>
        <taxon>Microbotryomycetes</taxon>
        <taxon>Sporidiobolales</taxon>
        <taxon>Sporidiobolaceae</taxon>
        <taxon>Rhodotorula</taxon>
    </lineage>
</organism>
<dbReference type="Pfam" id="PF00400">
    <property type="entry name" value="WD40"/>
    <property type="match status" value="3"/>
</dbReference>
<dbReference type="SMART" id="SM00320">
    <property type="entry name" value="WD40"/>
    <property type="match status" value="6"/>
</dbReference>
<dbReference type="InterPro" id="IPR050687">
    <property type="entry name" value="Dynein_IC"/>
</dbReference>
<dbReference type="SUPFAM" id="SSF50978">
    <property type="entry name" value="WD40 repeat-like"/>
    <property type="match status" value="1"/>
</dbReference>
<evidence type="ECO:0000256" key="5">
    <source>
        <dbReference type="PROSITE-ProRule" id="PRU00221"/>
    </source>
</evidence>
<dbReference type="GO" id="GO:0045504">
    <property type="term" value="F:dynein heavy chain binding"/>
    <property type="evidence" value="ECO:0007669"/>
    <property type="project" value="TreeGrafter"/>
</dbReference>
<gene>
    <name evidence="7" type="ORF">RHOBADRAFT_37503</name>
</gene>
<reference evidence="7 8" key="1">
    <citation type="journal article" date="2015" name="Front. Microbiol.">
        <title>Genome sequence of the plant growth promoting endophytic yeast Rhodotorula graminis WP1.</title>
        <authorList>
            <person name="Firrincieli A."/>
            <person name="Otillar R."/>
            <person name="Salamov A."/>
            <person name="Schmutz J."/>
            <person name="Khan Z."/>
            <person name="Redman R.S."/>
            <person name="Fleck N.D."/>
            <person name="Lindquist E."/>
            <person name="Grigoriev I.V."/>
            <person name="Doty S.L."/>
        </authorList>
    </citation>
    <scope>NUCLEOTIDE SEQUENCE [LARGE SCALE GENOMIC DNA]</scope>
    <source>
        <strain evidence="7 8">WP1</strain>
    </source>
</reference>
<proteinExistence type="predicted"/>
<feature type="compositionally biased region" description="Low complexity" evidence="6">
    <location>
        <begin position="30"/>
        <end position="45"/>
    </location>
</feature>
<comment type="subcellular location">
    <subcellularLocation>
        <location evidence="1">Cytoplasm</location>
    </subcellularLocation>
</comment>
<evidence type="ECO:0000256" key="1">
    <source>
        <dbReference type="ARBA" id="ARBA00004496"/>
    </source>
</evidence>
<feature type="compositionally biased region" description="Low complexity" evidence="6">
    <location>
        <begin position="96"/>
        <end position="118"/>
    </location>
</feature>
<dbReference type="GO" id="GO:0005868">
    <property type="term" value="C:cytoplasmic dynein complex"/>
    <property type="evidence" value="ECO:0007669"/>
    <property type="project" value="TreeGrafter"/>
</dbReference>
<sequence length="716" mass="75609">MSERRRAEIQEKRARLAQLKQAREDRENQARAAAAAASLAAASGLPPDPPSSTEPTPLARPTKGSATSSSRADEIDSLLRTVGVARDRTSALLAPDSASATALGSSTASRAASSAAGEADGDDDEPGGRAAVESPVAPLSAAAVEHVDADQAWPAPSATDPYPKVVYDKGIQTSSELLPHASTTSTEASTSTGTATTAVTSETADTLRARIVAELEAERAALDAAIASERALAARALELERAAGLAPRQLASVLSSPAFAEFVDSSTKVVQRALSDSYDYLRDYSVGGGGAPGAGGEDDGEGDEGGRRSRCRLVGRWKDETWGRGRSVTGLDWSHKFPELFVASYNKNPMAVNEPDGIAAVWNLHLLERPEFVFHAQSDILSVSFSPFHPNLVVGGTYSGQILLWDTRSRHSFPVLKTPLSSSGGHTHPVYSLELVGTPNAHSLVSASTDGTVCAWALDMLARPNETLELVHPQHNKTDEVSVTALGLPRNADATTTLFAGTEEGTVYPAHRYDRAGAKAGIVPGEAYRGHAGPVTGIDFHPVEGTVDLSDLFLTSGVDWTVKLWRVGGSHGAAAAASSSSSSSASGGFAPLLSFEEADDYVYDVRWHPRHPAMFGSVDGAGRFDVWNLNVDTEVRPALCLFLLPRLNKLAWDRSREGRRAAVGSADGSVYVYELAQDVVTPREGEWEQMRKTCTAALRAQQQGAFDGGAGSFSGR</sequence>
<dbReference type="PANTHER" id="PTHR12442">
    <property type="entry name" value="DYNEIN INTERMEDIATE CHAIN"/>
    <property type="match status" value="1"/>
</dbReference>
<dbReference type="RefSeq" id="XP_018270523.1">
    <property type="nucleotide sequence ID" value="XM_018413438.1"/>
</dbReference>
<keyword evidence="8" id="KW-1185">Reference proteome</keyword>
<feature type="region of interest" description="Disordered" evidence="6">
    <location>
        <begin position="16"/>
        <end position="74"/>
    </location>
</feature>
<dbReference type="PROSITE" id="PS50082">
    <property type="entry name" value="WD_REPEATS_2"/>
    <property type="match status" value="1"/>
</dbReference>
<dbReference type="InterPro" id="IPR001680">
    <property type="entry name" value="WD40_rpt"/>
</dbReference>
<evidence type="ECO:0000256" key="3">
    <source>
        <dbReference type="ARBA" id="ARBA00022574"/>
    </source>
</evidence>
<dbReference type="STRING" id="578459.A0A194S1T5"/>
<dbReference type="PANTHER" id="PTHR12442:SF22">
    <property type="entry name" value="CYTOPLASMIC DYNEIN 1 INTERMEDIATE CHAIN-RELATED"/>
    <property type="match status" value="1"/>
</dbReference>
<feature type="region of interest" description="Disordered" evidence="6">
    <location>
        <begin position="88"/>
        <end position="132"/>
    </location>
</feature>
<evidence type="ECO:0000313" key="8">
    <source>
        <dbReference type="Proteomes" id="UP000053890"/>
    </source>
</evidence>
<keyword evidence="3 5" id="KW-0853">WD repeat</keyword>
<evidence type="ECO:0008006" key="9">
    <source>
        <dbReference type="Google" id="ProtNLM"/>
    </source>
</evidence>
<dbReference type="AlphaFoldDB" id="A0A194S1T5"/>
<dbReference type="OMA" id="MAVNEPD"/>
<feature type="compositionally biased region" description="Low complexity" evidence="6">
    <location>
        <begin position="181"/>
        <end position="199"/>
    </location>
</feature>
<keyword evidence="2" id="KW-0963">Cytoplasm</keyword>
<dbReference type="InterPro" id="IPR036322">
    <property type="entry name" value="WD40_repeat_dom_sf"/>
</dbReference>
<dbReference type="OrthoDB" id="366230at2759"/>
<feature type="region of interest" description="Disordered" evidence="6">
    <location>
        <begin position="177"/>
        <end position="199"/>
    </location>
</feature>
<dbReference type="GeneID" id="28973887"/>
<dbReference type="GO" id="GO:0005737">
    <property type="term" value="C:cytoplasm"/>
    <property type="evidence" value="ECO:0007669"/>
    <property type="project" value="UniProtKB-SubCell"/>
</dbReference>
<dbReference type="Gene3D" id="2.130.10.10">
    <property type="entry name" value="YVTN repeat-like/Quinoprotein amine dehydrogenase"/>
    <property type="match status" value="2"/>
</dbReference>
<feature type="repeat" description="WD" evidence="5">
    <location>
        <begin position="528"/>
        <end position="567"/>
    </location>
</feature>
<feature type="region of interest" description="Disordered" evidence="6">
    <location>
        <begin position="289"/>
        <end position="308"/>
    </location>
</feature>
<accession>A0A194S1T5</accession>
<dbReference type="GO" id="GO:0010970">
    <property type="term" value="P:transport along microtubule"/>
    <property type="evidence" value="ECO:0007669"/>
    <property type="project" value="TreeGrafter"/>
</dbReference>
<dbReference type="Proteomes" id="UP000053890">
    <property type="component" value="Unassembled WGS sequence"/>
</dbReference>
<evidence type="ECO:0000256" key="2">
    <source>
        <dbReference type="ARBA" id="ARBA00022490"/>
    </source>
</evidence>
<dbReference type="EMBL" id="KQ474080">
    <property type="protein sequence ID" value="KPV74474.1"/>
    <property type="molecule type" value="Genomic_DNA"/>
</dbReference>
<evidence type="ECO:0000313" key="7">
    <source>
        <dbReference type="EMBL" id="KPV74474.1"/>
    </source>
</evidence>
<protein>
    <recommendedName>
        <fullName evidence="9">Cytoplasmic dynein intermediate chain</fullName>
    </recommendedName>
</protein>
<keyword evidence="4" id="KW-0677">Repeat</keyword>
<dbReference type="FunFam" id="2.130.10.10:FF:001070">
    <property type="entry name" value="Dynein intermediate chain, cytosolic"/>
    <property type="match status" value="1"/>
</dbReference>
<evidence type="ECO:0000256" key="4">
    <source>
        <dbReference type="ARBA" id="ARBA00022737"/>
    </source>
</evidence>
<dbReference type="InterPro" id="IPR015943">
    <property type="entry name" value="WD40/YVTN_repeat-like_dom_sf"/>
</dbReference>
<dbReference type="GO" id="GO:0045503">
    <property type="term" value="F:dynein light chain binding"/>
    <property type="evidence" value="ECO:0007669"/>
    <property type="project" value="TreeGrafter"/>
</dbReference>
<evidence type="ECO:0000256" key="6">
    <source>
        <dbReference type="SAM" id="MobiDB-lite"/>
    </source>
</evidence>
<name>A0A194S1T5_RHOGW</name>